<sequence>MAQIDKLHLLKMLFSQVVITPGVKREAHDMGVKHGYADAEIIGKAIEEGWIIVEKPSKHLVIASRKLAKQENISLVDAETILLAKENKAEVLVDERVLSNLARLMGLRVWNTWTVLLESLNQGCIEVADIEAAIKQLAEKKHKLKPEHANHILTAARNIARGKG</sequence>
<dbReference type="AlphaFoldDB" id="A0A7J3G3H5"/>
<reference evidence="1" key="1">
    <citation type="journal article" date="2020" name="mSystems">
        <title>Genome- and Community-Level Interaction Insights into Carbon Utilization and Element Cycling Functions of Hydrothermarchaeota in Hydrothermal Sediment.</title>
        <authorList>
            <person name="Zhou Z."/>
            <person name="Liu Y."/>
            <person name="Xu W."/>
            <person name="Pan J."/>
            <person name="Luo Z.H."/>
            <person name="Li M."/>
        </authorList>
    </citation>
    <scope>NUCLEOTIDE SEQUENCE [LARGE SCALE GENOMIC DNA]</scope>
    <source>
        <strain evidence="1">SpSt-669</strain>
    </source>
</reference>
<dbReference type="InterPro" id="IPR021799">
    <property type="entry name" value="PIN-like_prokaryotic"/>
</dbReference>
<evidence type="ECO:0008006" key="2">
    <source>
        <dbReference type="Google" id="ProtNLM"/>
    </source>
</evidence>
<dbReference type="PANTHER" id="PTHR39550:SF1">
    <property type="entry name" value="SLL0658 PROTEIN"/>
    <property type="match status" value="1"/>
</dbReference>
<name>A0A7J3G3H5_CALS0</name>
<proteinExistence type="predicted"/>
<evidence type="ECO:0000313" key="1">
    <source>
        <dbReference type="EMBL" id="HGL40229.1"/>
    </source>
</evidence>
<accession>A0A7J3G3H5</accession>
<dbReference type="Pfam" id="PF11848">
    <property type="entry name" value="DUF3368"/>
    <property type="match status" value="1"/>
</dbReference>
<dbReference type="EMBL" id="DTCM01000013">
    <property type="protein sequence ID" value="HGL40229.1"/>
    <property type="molecule type" value="Genomic_DNA"/>
</dbReference>
<protein>
    <recommendedName>
        <fullName evidence="2">DUF3368 domain-containing protein</fullName>
    </recommendedName>
</protein>
<comment type="caution">
    <text evidence="1">The sequence shown here is derived from an EMBL/GenBank/DDBJ whole genome shotgun (WGS) entry which is preliminary data.</text>
</comment>
<dbReference type="PANTHER" id="PTHR39550">
    <property type="entry name" value="SLL0658 PROTEIN"/>
    <property type="match status" value="1"/>
</dbReference>
<organism evidence="1">
    <name type="scientific">Caldiarchaeum subterraneum</name>
    <dbReference type="NCBI Taxonomy" id="311458"/>
    <lineage>
        <taxon>Archaea</taxon>
        <taxon>Nitrososphaerota</taxon>
        <taxon>Candidatus Caldarchaeales</taxon>
        <taxon>Candidatus Caldarchaeaceae</taxon>
        <taxon>Candidatus Caldarchaeum</taxon>
    </lineage>
</organism>
<gene>
    <name evidence="1" type="ORF">ENU43_00965</name>
</gene>